<dbReference type="Proteomes" id="UP000012960">
    <property type="component" value="Unplaced"/>
</dbReference>
<dbReference type="AlphaFoldDB" id="A0A804J1G6"/>
<sequence length="49" mass="5802">MQFYLDTVFCEERLLRSLSCHILSPVLSLWRSSCLTDSKLKVGKRIKWN</sequence>
<gene>
    <name evidence="1" type="ORF">GSMUA_258380.1</name>
</gene>
<keyword evidence="3" id="KW-1185">Reference proteome</keyword>
<accession>A0A804J1G6</accession>
<dbReference type="Gramene" id="Ma05_t06040.1">
    <property type="protein sequence ID" value="Ma05_p06040.1"/>
    <property type="gene ID" value="Ma05_g06040"/>
</dbReference>
<reference evidence="2" key="2">
    <citation type="submission" date="2021-05" db="UniProtKB">
        <authorList>
            <consortium name="EnsemblPlants"/>
        </authorList>
    </citation>
    <scope>IDENTIFICATION</scope>
    <source>
        <strain evidence="2">subsp. malaccensis</strain>
    </source>
</reference>
<proteinExistence type="predicted"/>
<evidence type="ECO:0000313" key="1">
    <source>
        <dbReference type="EMBL" id="CAG1837661.1"/>
    </source>
</evidence>
<name>A0A804J1G6_MUSAM</name>
<protein>
    <submittedName>
        <fullName evidence="1">(wild Malaysian banana) hypothetical protein</fullName>
    </submittedName>
</protein>
<evidence type="ECO:0000313" key="3">
    <source>
        <dbReference type="Proteomes" id="UP000012960"/>
    </source>
</evidence>
<dbReference type="EMBL" id="HG996470">
    <property type="protein sequence ID" value="CAG1837661.1"/>
    <property type="molecule type" value="Genomic_DNA"/>
</dbReference>
<dbReference type="EnsemblPlants" id="Ma05_t06040.1">
    <property type="protein sequence ID" value="Ma05_p06040.1"/>
    <property type="gene ID" value="Ma05_g06040"/>
</dbReference>
<dbReference type="InParanoid" id="A0A804J1G6"/>
<evidence type="ECO:0000313" key="2">
    <source>
        <dbReference type="EnsemblPlants" id="Ma05_p06040.1"/>
    </source>
</evidence>
<organism evidence="2 3">
    <name type="scientific">Musa acuminata subsp. malaccensis</name>
    <name type="common">Wild banana</name>
    <name type="synonym">Musa malaccensis</name>
    <dbReference type="NCBI Taxonomy" id="214687"/>
    <lineage>
        <taxon>Eukaryota</taxon>
        <taxon>Viridiplantae</taxon>
        <taxon>Streptophyta</taxon>
        <taxon>Embryophyta</taxon>
        <taxon>Tracheophyta</taxon>
        <taxon>Spermatophyta</taxon>
        <taxon>Magnoliopsida</taxon>
        <taxon>Liliopsida</taxon>
        <taxon>Zingiberales</taxon>
        <taxon>Musaceae</taxon>
        <taxon>Musa</taxon>
    </lineage>
</organism>
<reference evidence="1" key="1">
    <citation type="submission" date="2021-03" db="EMBL/GenBank/DDBJ databases">
        <authorList>
            <consortium name="Genoscope - CEA"/>
            <person name="William W."/>
        </authorList>
    </citation>
    <scope>NUCLEOTIDE SEQUENCE</scope>
    <source>
        <strain evidence="1">Doubled-haploid Pahang</strain>
    </source>
</reference>